<feature type="binding site" evidence="7">
    <location>
        <position position="147"/>
    </location>
    <ligand>
        <name>substrate</name>
    </ligand>
</feature>
<sequence>MAIRFEVLARDRRSGARVGRLVTPHGTFETPMFMPVGTQATVKTLAPEELREIGAKIVLANTYHLWLRPGEDVVAEAGGLHRFMAWDGAILTDSGGFQVFSLAERRRVEEEGVYFLSHLDGSVKFMSPEVSIAVQNALDADIIMAFDECPPLEADRTYVEKSAERTLRWAERSLRAHRFPERQALFGIVQGGFYPDLRIAHARALVALDFPGYAVGGLSIGEPKEVMYRILEETVPHLPEGKPRYLMGVGSPDAIFAAVERGIDLFDSVLPTRIARNGTAMTSRGRLVVRNAEYRRSWDPLDAACDCKVCRTFTRGYLRHLFHAEEMLGPRLLTYHNLYFLLSLMEGIRASIREGRFQEFKEAFLTAYYADQPNRGF</sequence>
<proteinExistence type="inferred from homology"/>
<dbReference type="GO" id="GO:0046872">
    <property type="term" value="F:metal ion binding"/>
    <property type="evidence" value="ECO:0007669"/>
    <property type="project" value="UniProtKB-KW"/>
</dbReference>
<feature type="binding site" evidence="7">
    <location>
        <begin position="93"/>
        <end position="97"/>
    </location>
    <ligand>
        <name>substrate</name>
    </ligand>
</feature>
<comment type="pathway">
    <text evidence="7">tRNA modification; tRNA-queuosine biosynthesis.</text>
</comment>
<accession>A0A2T5G785</accession>
<dbReference type="HAMAP" id="MF_00168">
    <property type="entry name" value="Q_tRNA_Tgt"/>
    <property type="match status" value="1"/>
</dbReference>
<dbReference type="AlphaFoldDB" id="A0A2T5G785"/>
<evidence type="ECO:0000256" key="2">
    <source>
        <dbReference type="ARBA" id="ARBA00022679"/>
    </source>
</evidence>
<dbReference type="GO" id="GO:0005829">
    <property type="term" value="C:cytosol"/>
    <property type="evidence" value="ECO:0007669"/>
    <property type="project" value="TreeGrafter"/>
</dbReference>
<dbReference type="Pfam" id="PF01702">
    <property type="entry name" value="TGT"/>
    <property type="match status" value="1"/>
</dbReference>
<dbReference type="NCBIfam" id="TIGR00430">
    <property type="entry name" value="Q_tRNA_tgt"/>
    <property type="match status" value="1"/>
</dbReference>
<dbReference type="EC" id="2.4.2.29" evidence="7"/>
<evidence type="ECO:0000313" key="10">
    <source>
        <dbReference type="Proteomes" id="UP000244016"/>
    </source>
</evidence>
<gene>
    <name evidence="7" type="primary">tgt</name>
    <name evidence="9" type="ORF">BLITH_0995</name>
</gene>
<feature type="binding site" evidence="7">
    <location>
        <position position="336"/>
    </location>
    <ligand>
        <name>Zn(2+)</name>
        <dbReference type="ChEBI" id="CHEBI:29105"/>
    </ligand>
</feature>
<keyword evidence="5 7" id="KW-0862">Zinc</keyword>
<evidence type="ECO:0000256" key="7">
    <source>
        <dbReference type="HAMAP-Rule" id="MF_00168"/>
    </source>
</evidence>
<dbReference type="GO" id="GO:0008479">
    <property type="term" value="F:tRNA-guanosine(34) queuine transglycosylase activity"/>
    <property type="evidence" value="ECO:0007669"/>
    <property type="project" value="UniProtKB-UniRule"/>
</dbReference>
<protein>
    <recommendedName>
        <fullName evidence="7">Queuine tRNA-ribosyltransferase</fullName>
        <ecNumber evidence="7">2.4.2.29</ecNumber>
    </recommendedName>
    <alternativeName>
        <fullName evidence="7">Guanine insertion enzyme</fullName>
    </alternativeName>
    <alternativeName>
        <fullName evidence="7">tRNA-guanine transglycosylase</fullName>
    </alternativeName>
</protein>
<reference evidence="9 10" key="1">
    <citation type="submission" date="2017-08" db="EMBL/GenBank/DDBJ databases">
        <title>Burning lignite coal seam in the remote Altai Mountains harbors a hydrogen-driven thermophilic microbial community.</title>
        <authorList>
            <person name="Kadnikov V.V."/>
            <person name="Mardanov A.V."/>
            <person name="Ivasenko D."/>
            <person name="Beletsky A.V."/>
            <person name="Karnachuk O.V."/>
            <person name="Ravin N.V."/>
        </authorList>
    </citation>
    <scope>NUCLEOTIDE SEQUENCE [LARGE SCALE GENOMIC DNA]</scope>
    <source>
        <strain evidence="9">AL31</strain>
    </source>
</reference>
<keyword evidence="7" id="KW-0479">Metal-binding</keyword>
<dbReference type="UniPathway" id="UPA00392"/>
<feature type="binding site" evidence="7">
    <location>
        <position position="190"/>
    </location>
    <ligand>
        <name>substrate</name>
    </ligand>
</feature>
<comment type="caution">
    <text evidence="9">The sequence shown here is derived from an EMBL/GenBank/DDBJ whole genome shotgun (WGS) entry which is preliminary data.</text>
</comment>
<evidence type="ECO:0000256" key="3">
    <source>
        <dbReference type="ARBA" id="ARBA00022694"/>
    </source>
</evidence>
<comment type="similarity">
    <text evidence="7">Belongs to the queuine tRNA-ribosyltransferase family.</text>
</comment>
<feature type="binding site" evidence="7">
    <location>
        <position position="305"/>
    </location>
    <ligand>
        <name>Zn(2+)</name>
        <dbReference type="ChEBI" id="CHEBI:29105"/>
    </ligand>
</feature>
<dbReference type="SUPFAM" id="SSF51713">
    <property type="entry name" value="tRNA-guanine transglycosylase"/>
    <property type="match status" value="1"/>
</dbReference>
<feature type="binding site" evidence="7">
    <location>
        <position position="217"/>
    </location>
    <ligand>
        <name>substrate</name>
    </ligand>
</feature>
<evidence type="ECO:0000256" key="6">
    <source>
        <dbReference type="ARBA" id="ARBA00050112"/>
    </source>
</evidence>
<keyword evidence="2 7" id="KW-0808">Transferase</keyword>
<dbReference type="InterPro" id="IPR002616">
    <property type="entry name" value="tRNA_ribo_trans-like"/>
</dbReference>
<dbReference type="PANTHER" id="PTHR46499">
    <property type="entry name" value="QUEUINE TRNA-RIBOSYLTRANSFERASE"/>
    <property type="match status" value="1"/>
</dbReference>
<dbReference type="InterPro" id="IPR004803">
    <property type="entry name" value="TGT"/>
</dbReference>
<evidence type="ECO:0000256" key="4">
    <source>
        <dbReference type="ARBA" id="ARBA00022785"/>
    </source>
</evidence>
<dbReference type="InterPro" id="IPR050076">
    <property type="entry name" value="ArchSynthase1/Queuine_TRR"/>
</dbReference>
<comment type="catalytic activity">
    <reaction evidence="6 7">
        <text>7-aminomethyl-7-carbaguanine + guanosine(34) in tRNA = 7-aminomethyl-7-carbaguanosine(34) in tRNA + guanine</text>
        <dbReference type="Rhea" id="RHEA:24104"/>
        <dbReference type="Rhea" id="RHEA-COMP:10341"/>
        <dbReference type="Rhea" id="RHEA-COMP:10342"/>
        <dbReference type="ChEBI" id="CHEBI:16235"/>
        <dbReference type="ChEBI" id="CHEBI:58703"/>
        <dbReference type="ChEBI" id="CHEBI:74269"/>
        <dbReference type="ChEBI" id="CHEBI:82833"/>
        <dbReference type="EC" id="2.4.2.29"/>
    </reaction>
</comment>
<evidence type="ECO:0000259" key="8">
    <source>
        <dbReference type="Pfam" id="PF01702"/>
    </source>
</evidence>
<evidence type="ECO:0000313" key="9">
    <source>
        <dbReference type="EMBL" id="PTQ52028.1"/>
    </source>
</evidence>
<comment type="function">
    <text evidence="7">Catalyzes the base-exchange of a guanine (G) residue with the queuine precursor 7-aminomethyl-7-deazaguanine (PreQ1) at position 34 (anticodon wobble position) in tRNAs with GU(N) anticodons (tRNA-Asp, -Asn, -His and -Tyr). Catalysis occurs through a double-displacement mechanism. The nucleophile active site attacks the C1' of nucleotide 34 to detach the guanine base from the RNA, forming a covalent enzyme-RNA intermediate. The proton acceptor active site deprotonates the incoming PreQ1, allowing a nucleophilic attack on the C1' of the ribose to form the product. After dissociation, two additional enzymatic reactions on the tRNA convert PreQ1 to queuine (Q), resulting in the hypermodified nucleoside queuosine (7-(((4,5-cis-dihydroxy-2-cyclopenten-1-yl)amino)methyl)-7-deazaguanosine).</text>
</comment>
<feature type="binding site" evidence="7">
    <location>
        <position position="310"/>
    </location>
    <ligand>
        <name>Zn(2+)</name>
        <dbReference type="ChEBI" id="CHEBI:29105"/>
    </ligand>
</feature>
<feature type="region of interest" description="RNA binding; important for wobble base 34 recognition" evidence="7">
    <location>
        <begin position="272"/>
        <end position="276"/>
    </location>
</feature>
<keyword evidence="1 7" id="KW-0328">Glycosyltransferase</keyword>
<comment type="subunit">
    <text evidence="7">Homodimer. Within each dimer, one monomer is responsible for RNA recognition and catalysis, while the other monomer binds to the replacement base PreQ1.</text>
</comment>
<name>A0A2T5G785_9BACL</name>
<dbReference type="InterPro" id="IPR036511">
    <property type="entry name" value="TGT-like_sf"/>
</dbReference>
<feature type="active site" description="Proton acceptor" evidence="7">
    <location>
        <position position="93"/>
    </location>
</feature>
<feature type="region of interest" description="RNA binding" evidence="7">
    <location>
        <begin position="248"/>
        <end position="254"/>
    </location>
</feature>
<dbReference type="FunFam" id="3.20.20.105:FF:000001">
    <property type="entry name" value="Queuine tRNA-ribosyltransferase"/>
    <property type="match status" value="1"/>
</dbReference>
<organism evidence="9 10">
    <name type="scientific">Brockia lithotrophica</name>
    <dbReference type="NCBI Taxonomy" id="933949"/>
    <lineage>
        <taxon>Bacteria</taxon>
        <taxon>Bacillati</taxon>
        <taxon>Bacillota</taxon>
        <taxon>Bacilli</taxon>
        <taxon>Bacillales</taxon>
        <taxon>Bacillales Family X. Incertae Sedis</taxon>
        <taxon>Brockia</taxon>
    </lineage>
</organism>
<feature type="domain" description="tRNA-guanine(15) transglycosylase-like" evidence="8">
    <location>
        <begin position="15"/>
        <end position="369"/>
    </location>
</feature>
<evidence type="ECO:0000256" key="1">
    <source>
        <dbReference type="ARBA" id="ARBA00022676"/>
    </source>
</evidence>
<keyword evidence="3 7" id="KW-0819">tRNA processing</keyword>
<feature type="active site" description="Nucleophile" evidence="7">
    <location>
        <position position="267"/>
    </location>
</feature>
<dbReference type="EMBL" id="PEBW01000003">
    <property type="protein sequence ID" value="PTQ52028.1"/>
    <property type="molecule type" value="Genomic_DNA"/>
</dbReference>
<dbReference type="GO" id="GO:0008616">
    <property type="term" value="P:tRNA queuosine(34) biosynthetic process"/>
    <property type="evidence" value="ECO:0007669"/>
    <property type="project" value="UniProtKB-UniRule"/>
</dbReference>
<keyword evidence="4 7" id="KW-0671">Queuosine biosynthesis</keyword>
<feature type="binding site" evidence="7">
    <location>
        <position position="307"/>
    </location>
    <ligand>
        <name>Zn(2+)</name>
        <dbReference type="ChEBI" id="CHEBI:29105"/>
    </ligand>
</feature>
<comment type="cofactor">
    <cofactor evidence="7">
        <name>Zn(2+)</name>
        <dbReference type="ChEBI" id="CHEBI:29105"/>
    </cofactor>
    <text evidence="7">Binds 1 zinc ion per subunit.</text>
</comment>
<evidence type="ECO:0000256" key="5">
    <source>
        <dbReference type="ARBA" id="ARBA00022833"/>
    </source>
</evidence>
<dbReference type="Gene3D" id="3.20.20.105">
    <property type="entry name" value="Queuine tRNA-ribosyltransferase-like"/>
    <property type="match status" value="1"/>
</dbReference>
<dbReference type="PANTHER" id="PTHR46499:SF1">
    <property type="entry name" value="QUEUINE TRNA-RIBOSYLTRANSFERASE"/>
    <property type="match status" value="1"/>
</dbReference>
<dbReference type="NCBIfam" id="TIGR00449">
    <property type="entry name" value="tgt_general"/>
    <property type="match status" value="1"/>
</dbReference>
<dbReference type="Proteomes" id="UP000244016">
    <property type="component" value="Unassembled WGS sequence"/>
</dbReference>